<gene>
    <name evidence="1" type="ORF">EXZ61_18475</name>
</gene>
<dbReference type="Proteomes" id="UP000317365">
    <property type="component" value="Chromosome"/>
</dbReference>
<keyword evidence="2" id="KW-1185">Reference proteome</keyword>
<sequence>MPSTLSRSDLVAPLRAYGAVILEGYDEPHAEVLALVWGPRFDREHAHTLLERKPGYVPQVVQTVQQAADHFDQLAAAQQRRVRELIMRHHSWWENAPCTASS</sequence>
<dbReference type="RefSeq" id="WP_142813207.1">
    <property type="nucleotide sequence ID" value="NZ_CP036282.1"/>
</dbReference>
<proteinExistence type="predicted"/>
<reference evidence="2" key="2">
    <citation type="journal article" date="2020" name="Int. J. Syst. Evol. Microbiol.">
        <title>Genomic insights into a novel species Rhodoferax aquaticus sp. nov., isolated from freshwater.</title>
        <authorList>
            <person name="Li T."/>
            <person name="Zhuo Y."/>
            <person name="Jin C.Z."/>
            <person name="Wu X."/>
            <person name="Ko S.R."/>
            <person name="Jin F.J."/>
            <person name="Ahn C.Y."/>
            <person name="Oh H.M."/>
            <person name="Lee H.G."/>
            <person name="Jin L."/>
        </authorList>
    </citation>
    <scope>NUCLEOTIDE SEQUENCE [LARGE SCALE GENOMIC DNA]</scope>
    <source>
        <strain evidence="2">Gr-4</strain>
    </source>
</reference>
<evidence type="ECO:0000313" key="2">
    <source>
        <dbReference type="Proteomes" id="UP000317365"/>
    </source>
</evidence>
<reference evidence="2" key="1">
    <citation type="submission" date="2019-02" db="EMBL/GenBank/DDBJ databases">
        <title>Complete genome sequence of Rhodoferax sp. Gr-4.</title>
        <authorList>
            <person name="Jin L."/>
        </authorList>
    </citation>
    <scope>NUCLEOTIDE SEQUENCE [LARGE SCALE GENOMIC DNA]</scope>
    <source>
        <strain evidence="2">Gr-4</strain>
    </source>
</reference>
<accession>A0A515ETK0</accession>
<protein>
    <submittedName>
        <fullName evidence="1">Uncharacterized protein</fullName>
    </submittedName>
</protein>
<dbReference type="AlphaFoldDB" id="A0A515ETK0"/>
<organism evidence="1 2">
    <name type="scientific">Rhodoferax aquaticus</name>
    <dbReference type="NCBI Taxonomy" id="2527691"/>
    <lineage>
        <taxon>Bacteria</taxon>
        <taxon>Pseudomonadati</taxon>
        <taxon>Pseudomonadota</taxon>
        <taxon>Betaproteobacteria</taxon>
        <taxon>Burkholderiales</taxon>
        <taxon>Comamonadaceae</taxon>
        <taxon>Rhodoferax</taxon>
    </lineage>
</organism>
<evidence type="ECO:0000313" key="1">
    <source>
        <dbReference type="EMBL" id="QDL56005.1"/>
    </source>
</evidence>
<dbReference type="KEGG" id="rhg:EXZ61_18475"/>
<dbReference type="EMBL" id="CP036282">
    <property type="protein sequence ID" value="QDL56005.1"/>
    <property type="molecule type" value="Genomic_DNA"/>
</dbReference>
<name>A0A515ETK0_9BURK</name>